<protein>
    <recommendedName>
        <fullName evidence="2">Type 4 fimbrial biogenesis protein PilX N-terminal domain-containing protein</fullName>
    </recommendedName>
</protein>
<accession>X0TUL9</accession>
<evidence type="ECO:0000313" key="1">
    <source>
        <dbReference type="EMBL" id="GAF91857.1"/>
    </source>
</evidence>
<comment type="caution">
    <text evidence="1">The sequence shown here is derived from an EMBL/GenBank/DDBJ whole genome shotgun (WGS) entry which is preliminary data.</text>
</comment>
<sequence length="284" mass="30858">FVFILVTFAVALLTMTSNDTKLSTLQKESTRAFYLAETGIDKALWFLNTPVEYGGEDEFDWRPTDYPDPGANTEYYQFTIIDIGVEDLTATPPTHATDRIEITSVGTVKEGKYSAGKRTVIVTAKIGISPSSNLSYNYALFADLIIWLTGNIIINGNIHANGDITTSANDPTVNGEQTIGGDEDFPKVDFDGYRDMILNSEIDGIYYGAETSKIFNIDETISGIHFVDGDAEIPAGVKLNISDGAILATGEIRSLGNAEITHTRSVNYTNPLALAAMGDITLEE</sequence>
<gene>
    <name evidence="1" type="ORF">S01H1_25728</name>
</gene>
<dbReference type="EMBL" id="BARS01015564">
    <property type="protein sequence ID" value="GAF91857.1"/>
    <property type="molecule type" value="Genomic_DNA"/>
</dbReference>
<reference evidence="1" key="1">
    <citation type="journal article" date="2014" name="Front. Microbiol.">
        <title>High frequency of phylogenetically diverse reductive dehalogenase-homologous genes in deep subseafloor sedimentary metagenomes.</title>
        <authorList>
            <person name="Kawai M."/>
            <person name="Futagami T."/>
            <person name="Toyoda A."/>
            <person name="Takaki Y."/>
            <person name="Nishi S."/>
            <person name="Hori S."/>
            <person name="Arai W."/>
            <person name="Tsubouchi T."/>
            <person name="Morono Y."/>
            <person name="Uchiyama I."/>
            <person name="Ito T."/>
            <person name="Fujiyama A."/>
            <person name="Inagaki F."/>
            <person name="Takami H."/>
        </authorList>
    </citation>
    <scope>NUCLEOTIDE SEQUENCE</scope>
    <source>
        <strain evidence="1">Expedition CK06-06</strain>
    </source>
</reference>
<name>X0TUL9_9ZZZZ</name>
<proteinExistence type="predicted"/>
<feature type="non-terminal residue" evidence="1">
    <location>
        <position position="284"/>
    </location>
</feature>
<organism evidence="1">
    <name type="scientific">marine sediment metagenome</name>
    <dbReference type="NCBI Taxonomy" id="412755"/>
    <lineage>
        <taxon>unclassified sequences</taxon>
        <taxon>metagenomes</taxon>
        <taxon>ecological metagenomes</taxon>
    </lineage>
</organism>
<feature type="non-terminal residue" evidence="1">
    <location>
        <position position="1"/>
    </location>
</feature>
<dbReference type="AlphaFoldDB" id="X0TUL9"/>
<evidence type="ECO:0008006" key="2">
    <source>
        <dbReference type="Google" id="ProtNLM"/>
    </source>
</evidence>